<evidence type="ECO:0000313" key="1">
    <source>
        <dbReference type="EMBL" id="TDA22072.1"/>
    </source>
</evidence>
<dbReference type="AlphaFoldDB" id="A0A4R4FEK2"/>
<reference evidence="1 2" key="1">
    <citation type="journal article" date="2016" name="Nat. Microbiol.">
        <title>The Mouse Intestinal Bacterial Collection (miBC) provides host-specific insight into cultured diversity and functional potential of the gut microbiota.</title>
        <authorList>
            <person name="Lagkouvardos I."/>
            <person name="Pukall R."/>
            <person name="Abt B."/>
            <person name="Foesel B.U."/>
            <person name="Meier-Kolthoff J.P."/>
            <person name="Kumar N."/>
            <person name="Bresciani A."/>
            <person name="Martinez I."/>
            <person name="Just S."/>
            <person name="Ziegler C."/>
            <person name="Brugiroux S."/>
            <person name="Garzetti D."/>
            <person name="Wenning M."/>
            <person name="Bui T.P."/>
            <person name="Wang J."/>
            <person name="Hugenholtz F."/>
            <person name="Plugge C.M."/>
            <person name="Peterson D.A."/>
            <person name="Hornef M.W."/>
            <person name="Baines J.F."/>
            <person name="Smidt H."/>
            <person name="Walter J."/>
            <person name="Kristiansen K."/>
            <person name="Nielsen H.B."/>
            <person name="Haller D."/>
            <person name="Overmann J."/>
            <person name="Stecher B."/>
            <person name="Clavel T."/>
        </authorList>
    </citation>
    <scope>NUCLEOTIDE SEQUENCE [LARGE SCALE GENOMIC DNA]</scope>
    <source>
        <strain evidence="1 2">DSM 28560</strain>
    </source>
</reference>
<protein>
    <submittedName>
        <fullName evidence="1">Cytidylate kinase-like family protein</fullName>
    </submittedName>
</protein>
<dbReference type="SUPFAM" id="SSF52540">
    <property type="entry name" value="P-loop containing nucleoside triphosphate hydrolases"/>
    <property type="match status" value="1"/>
</dbReference>
<gene>
    <name evidence="1" type="ORF">E1963_07440</name>
</gene>
<dbReference type="EMBL" id="SMMX01000005">
    <property type="protein sequence ID" value="TDA22072.1"/>
    <property type="molecule type" value="Genomic_DNA"/>
</dbReference>
<proteinExistence type="predicted"/>
<keyword evidence="1" id="KW-0418">Kinase</keyword>
<accession>A0A4R4FEK2</accession>
<sequence>MKKNTIITIGRQFGSGGHEIGNRLAERLDIPLYDRNLIQMAAKELGISHETAETVDETILGKFLSAYVVNMGEYTSFLDGEATEPLSDQVYQTQSDIIRKLAGRSPCIMVGRCADHILKYDFNCINAFIYAEKEDRVRRVMRIYNLNEKQAQEKMKKTDKERKLYYEAHTGRPWGSIESHQMLFNVSRLGIDDIVDVLAAMFRARR</sequence>
<name>A0A4R4FEK2_9FIRM</name>
<dbReference type="InterPro" id="IPR027417">
    <property type="entry name" value="P-loop_NTPase"/>
</dbReference>
<keyword evidence="2" id="KW-1185">Reference proteome</keyword>
<organism evidence="1 2">
    <name type="scientific">Extibacter muris</name>
    <dbReference type="NCBI Taxonomy" id="1796622"/>
    <lineage>
        <taxon>Bacteria</taxon>
        <taxon>Bacillati</taxon>
        <taxon>Bacillota</taxon>
        <taxon>Clostridia</taxon>
        <taxon>Lachnospirales</taxon>
        <taxon>Lachnospiraceae</taxon>
        <taxon>Extibacter</taxon>
    </lineage>
</organism>
<keyword evidence="1" id="KW-0808">Transferase</keyword>
<dbReference type="RefSeq" id="WP_132276780.1">
    <property type="nucleotide sequence ID" value="NZ_JAOBST010000023.1"/>
</dbReference>
<dbReference type="Proteomes" id="UP000295710">
    <property type="component" value="Unassembled WGS sequence"/>
</dbReference>
<dbReference type="GO" id="GO:0016301">
    <property type="term" value="F:kinase activity"/>
    <property type="evidence" value="ECO:0007669"/>
    <property type="project" value="UniProtKB-KW"/>
</dbReference>
<dbReference type="Gene3D" id="3.40.50.300">
    <property type="entry name" value="P-loop containing nucleotide triphosphate hydrolases"/>
    <property type="match status" value="1"/>
</dbReference>
<dbReference type="Pfam" id="PF13189">
    <property type="entry name" value="Cytidylate_kin2"/>
    <property type="match status" value="1"/>
</dbReference>
<evidence type="ECO:0000313" key="2">
    <source>
        <dbReference type="Proteomes" id="UP000295710"/>
    </source>
</evidence>
<comment type="caution">
    <text evidence="1">The sequence shown here is derived from an EMBL/GenBank/DDBJ whole genome shotgun (WGS) entry which is preliminary data.</text>
</comment>